<feature type="non-terminal residue" evidence="7">
    <location>
        <position position="1"/>
    </location>
</feature>
<reference evidence="7" key="1">
    <citation type="submission" date="2021-01" db="EMBL/GenBank/DDBJ databases">
        <title>Active Sulfur Cycling in an Early Earth Analoge.</title>
        <authorList>
            <person name="Hahn C.R."/>
            <person name="Youssef N.H."/>
            <person name="Elshahed M."/>
        </authorList>
    </citation>
    <scope>NUCLEOTIDE SEQUENCE</scope>
    <source>
        <strain evidence="7">Zod_Metabat.1151</strain>
    </source>
</reference>
<dbReference type="EMBL" id="JAFGDB010000009">
    <property type="protein sequence ID" value="MBN2066955.1"/>
    <property type="molecule type" value="Genomic_DNA"/>
</dbReference>
<feature type="binding site" evidence="6">
    <location>
        <position position="155"/>
    </location>
    <ligand>
        <name>Mg(2+)</name>
        <dbReference type="ChEBI" id="CHEBI:18420"/>
    </ligand>
</feature>
<comment type="cofactor">
    <cofactor evidence="1 6">
        <name>Ni(2+)</name>
        <dbReference type="ChEBI" id="CHEBI:49786"/>
    </cofactor>
</comment>
<dbReference type="PANTHER" id="PTHR43600:SF2">
    <property type="entry name" value="F420-NON-REDUCING HYDROGENASE VHU SUBUNIT A"/>
    <property type="match status" value="1"/>
</dbReference>
<comment type="similarity">
    <text evidence="2">Belongs to the [NiFe]/[NiFeSe] hydrogenase large subunit family.</text>
</comment>
<dbReference type="InterPro" id="IPR018194">
    <property type="entry name" value="Ni-dep_hyd_lsu_Ni_BS"/>
</dbReference>
<proteinExistence type="inferred from homology"/>
<comment type="caution">
    <text evidence="7">The sequence shown here is derived from an EMBL/GenBank/DDBJ whole genome shotgun (WGS) entry which is preliminary data.</text>
</comment>
<feature type="binding site" evidence="6">
    <location>
        <position position="105"/>
    </location>
    <ligand>
        <name>Mg(2+)</name>
        <dbReference type="ChEBI" id="CHEBI:18420"/>
    </ligand>
</feature>
<dbReference type="AlphaFoldDB" id="A0A938YQF1"/>
<keyword evidence="4 6" id="KW-0479">Metal-binding</keyword>
<evidence type="ECO:0000313" key="8">
    <source>
        <dbReference type="Proteomes" id="UP000809243"/>
    </source>
</evidence>
<evidence type="ECO:0000256" key="3">
    <source>
        <dbReference type="ARBA" id="ARBA00022596"/>
    </source>
</evidence>
<keyword evidence="6" id="KW-0460">Magnesium</keyword>
<feature type="binding site" evidence="6">
    <location>
        <position position="152"/>
    </location>
    <ligand>
        <name>Fe cation</name>
        <dbReference type="ChEBI" id="CHEBI:24875"/>
    </ligand>
</feature>
<protein>
    <submittedName>
        <fullName evidence="7">Nickel-dependent hydrogenase large subunit</fullName>
    </submittedName>
</protein>
<dbReference type="Proteomes" id="UP000809243">
    <property type="component" value="Unassembled WGS sequence"/>
</dbReference>
<dbReference type="PANTHER" id="PTHR43600">
    <property type="entry name" value="COENZYME F420 HYDROGENASE, SUBUNIT ALPHA"/>
    <property type="match status" value="1"/>
</dbReference>
<sequence>KVGAQARLNLNHKELYPAVKEKVKALNIKFPNHSIYFNNIAQAIELLQCIESSIEIIELLNLEKEPIQKIVPRQAEGIGVTEAPRGTLYHRYSFDSKGFVRDADLVIPTLQNNRNIESDLVEFIPSLLEMPQEKANLEIEKLIRAYDPCISCATHFLKVNWKGK</sequence>
<gene>
    <name evidence="7" type="ORF">JW744_00625</name>
</gene>
<dbReference type="SUPFAM" id="SSF56762">
    <property type="entry name" value="HydB/Nqo4-like"/>
    <property type="match status" value="1"/>
</dbReference>
<name>A0A938YQF1_9ARCH</name>
<evidence type="ECO:0000256" key="1">
    <source>
        <dbReference type="ARBA" id="ARBA00001967"/>
    </source>
</evidence>
<keyword evidence="3 6" id="KW-0533">Nickel</keyword>
<dbReference type="InterPro" id="IPR029014">
    <property type="entry name" value="NiFe-Hase_large"/>
</dbReference>
<keyword evidence="5" id="KW-0560">Oxidoreductase</keyword>
<dbReference type="Gene3D" id="1.10.645.10">
    <property type="entry name" value="Cytochrome-c3 Hydrogenase, chain B"/>
    <property type="match status" value="1"/>
</dbReference>
<organism evidence="7 8">
    <name type="scientific">Candidatus Iainarchaeum sp</name>
    <dbReference type="NCBI Taxonomy" id="3101447"/>
    <lineage>
        <taxon>Archaea</taxon>
        <taxon>Candidatus Iainarchaeota</taxon>
        <taxon>Candidatus Iainarchaeia</taxon>
        <taxon>Candidatus Iainarchaeales</taxon>
        <taxon>Candidatus Iainarchaeaceae</taxon>
        <taxon>Candidatus Iainarchaeum</taxon>
    </lineage>
</organism>
<comment type="cofactor">
    <cofactor evidence="6">
        <name>Fe cation</name>
        <dbReference type="ChEBI" id="CHEBI:24875"/>
    </cofactor>
</comment>
<accession>A0A938YQF1</accession>
<feature type="binding site" evidence="6">
    <location>
        <position position="149"/>
    </location>
    <ligand>
        <name>Ni(2+)</name>
        <dbReference type="ChEBI" id="CHEBI:49786"/>
    </ligand>
</feature>
<dbReference type="PROSITE" id="PS00508">
    <property type="entry name" value="NI_HGENASE_L_2"/>
    <property type="match status" value="1"/>
</dbReference>
<evidence type="ECO:0000256" key="5">
    <source>
        <dbReference type="ARBA" id="ARBA00023002"/>
    </source>
</evidence>
<evidence type="ECO:0000256" key="2">
    <source>
        <dbReference type="ARBA" id="ARBA00009292"/>
    </source>
</evidence>
<dbReference type="GO" id="GO:0016151">
    <property type="term" value="F:nickel cation binding"/>
    <property type="evidence" value="ECO:0007669"/>
    <property type="project" value="InterPro"/>
</dbReference>
<dbReference type="InterPro" id="IPR001501">
    <property type="entry name" value="Ni-dep_hyd_lsu"/>
</dbReference>
<evidence type="ECO:0000313" key="7">
    <source>
        <dbReference type="EMBL" id="MBN2066955.1"/>
    </source>
</evidence>
<evidence type="ECO:0000256" key="4">
    <source>
        <dbReference type="ARBA" id="ARBA00022723"/>
    </source>
</evidence>
<keyword evidence="6" id="KW-0408">Iron</keyword>
<dbReference type="GO" id="GO:0008901">
    <property type="term" value="F:ferredoxin hydrogenase activity"/>
    <property type="evidence" value="ECO:0007669"/>
    <property type="project" value="InterPro"/>
</dbReference>
<evidence type="ECO:0000256" key="6">
    <source>
        <dbReference type="PIRSR" id="PIRSR601501-1"/>
    </source>
</evidence>
<dbReference type="Pfam" id="PF00374">
    <property type="entry name" value="NiFeSe_Hases"/>
    <property type="match status" value="1"/>
</dbReference>